<feature type="domain" description="N-acetylglucosamine binding protein A" evidence="6">
    <location>
        <begin position="252"/>
        <end position="337"/>
    </location>
</feature>
<dbReference type="InterPro" id="IPR004302">
    <property type="entry name" value="Cellulose/chitin-bd_N"/>
</dbReference>
<evidence type="ECO:0000256" key="3">
    <source>
        <dbReference type="ARBA" id="ARBA00022729"/>
    </source>
</evidence>
<dbReference type="Pfam" id="PF03067">
    <property type="entry name" value="LPMO_10"/>
    <property type="match status" value="1"/>
</dbReference>
<feature type="domain" description="Chitin-binding type-4" evidence="5">
    <location>
        <begin position="21"/>
        <end position="220"/>
    </location>
</feature>
<dbReference type="Gene3D" id="3.30.70.2150">
    <property type="match status" value="1"/>
</dbReference>
<dbReference type="OrthoDB" id="3675244at2"/>
<evidence type="ECO:0000259" key="6">
    <source>
        <dbReference type="Pfam" id="PF18416"/>
    </source>
</evidence>
<dbReference type="InterPro" id="IPR041029">
    <property type="entry name" value="GbpA_2"/>
</dbReference>
<dbReference type="SUPFAM" id="SSF81296">
    <property type="entry name" value="E set domains"/>
    <property type="match status" value="1"/>
</dbReference>
<feature type="signal peptide" evidence="4">
    <location>
        <begin position="1"/>
        <end position="20"/>
    </location>
</feature>
<dbReference type="Gene3D" id="2.70.50.50">
    <property type="entry name" value="chitin-binding protein cbp21"/>
    <property type="match status" value="1"/>
</dbReference>
<evidence type="ECO:0000313" key="7">
    <source>
        <dbReference type="EMBL" id="AUR52878.1"/>
    </source>
</evidence>
<evidence type="ECO:0000256" key="1">
    <source>
        <dbReference type="ARBA" id="ARBA00022525"/>
    </source>
</evidence>
<dbReference type="InterPro" id="IPR014756">
    <property type="entry name" value="Ig_E-set"/>
</dbReference>
<proteinExistence type="predicted"/>
<dbReference type="AlphaFoldDB" id="A0A2I7N8U8"/>
<dbReference type="GO" id="GO:0008061">
    <property type="term" value="F:chitin binding"/>
    <property type="evidence" value="ECO:0007669"/>
    <property type="project" value="UniProtKB-KW"/>
</dbReference>
<gene>
    <name evidence="7" type="ORF">CUN60_11430</name>
</gene>
<dbReference type="RefSeq" id="WP_102952165.1">
    <property type="nucleotide sequence ID" value="NZ_CP024847.1"/>
</dbReference>
<keyword evidence="3 4" id="KW-0732">Signal</keyword>
<name>A0A2I7N8U8_9NEIS</name>
<reference evidence="8" key="1">
    <citation type="submission" date="2017-11" db="EMBL/GenBank/DDBJ databases">
        <authorList>
            <person name="Chan K.G."/>
            <person name="Lee L.S."/>
        </authorList>
    </citation>
    <scope>NUCLEOTIDE SEQUENCE [LARGE SCALE GENOMIC DNA]</scope>
    <source>
        <strain evidence="8">DSM 100970</strain>
    </source>
</reference>
<dbReference type="Proteomes" id="UP000236655">
    <property type="component" value="Chromosome"/>
</dbReference>
<sequence>MKKNKLITLLLALATGQVFAHGYQTAPYSRTAYLVDTNKVGLIEYNPNQISNNMPTQELGSMTLTQINAYVSPKQNGTGPLAFYKDNYPIQDDRLCGYTENSSAKYFPDLNKSLPDNLMTKISSGHDIQFNWSYSAWHKNSNNFVFITHYAPGQYKPNPSWKDLHLVCALGADPYVNSGDKTSSWKCKLPEMSGDEKQVMVTIWQRVDPAGENFISCSDVKVEGGQVVPPEQIWTVLNKSLGPWPANLAAESAAPKAGQLVTFELSGTKNGVKSIIESYSLSISANNLHNWEKVLAAKINSDTTHARYVEVGELNKSTGGVVYNENDKTKNYVYLNHTISDPTVKYSYRLTKKKDPNPVITTWTPVGEKLSSWVNPTLVKAKDKLTFALQVNGTEETVPAVTVSTPEKAETQVANAVNKYVFSNSLKVRAGVLSGNTVKFVAGGDNRVYVYRATDDTRTISYVVRNSHAKPASNYPVYPAGIGSYKVGDLVQDATSQRVYACVEASWCNMSQYTLTGTEGAWKEVHPKAAPSGYQTYPAGQPYAVGSTIADVEGNLYKCNVAGWCNQGGAYTPGIGAHWADAWSKL</sequence>
<keyword evidence="8" id="KW-1185">Reference proteome</keyword>
<keyword evidence="2" id="KW-0147">Chitin-binding</keyword>
<accession>A0A2I7N8U8</accession>
<dbReference type="EMBL" id="CP024847">
    <property type="protein sequence ID" value="AUR52878.1"/>
    <property type="molecule type" value="Genomic_DNA"/>
</dbReference>
<feature type="chain" id="PRO_5014366980" evidence="4">
    <location>
        <begin position="21"/>
        <end position="586"/>
    </location>
</feature>
<organism evidence="7 8">
    <name type="scientific">Aquella oligotrophica</name>
    <dbReference type="NCBI Taxonomy" id="2067065"/>
    <lineage>
        <taxon>Bacteria</taxon>
        <taxon>Pseudomonadati</taxon>
        <taxon>Pseudomonadota</taxon>
        <taxon>Betaproteobacteria</taxon>
        <taxon>Neisseriales</taxon>
        <taxon>Neisseriaceae</taxon>
        <taxon>Aquella</taxon>
    </lineage>
</organism>
<evidence type="ECO:0000256" key="2">
    <source>
        <dbReference type="ARBA" id="ARBA00022669"/>
    </source>
</evidence>
<evidence type="ECO:0000259" key="5">
    <source>
        <dbReference type="Pfam" id="PF03067"/>
    </source>
</evidence>
<dbReference type="InterPro" id="IPR051024">
    <property type="entry name" value="GlcNAc_Chitin_IntDeg"/>
</dbReference>
<dbReference type="PANTHER" id="PTHR34823:SF1">
    <property type="entry name" value="CHITIN-BINDING TYPE-4 DOMAIN-CONTAINING PROTEIN"/>
    <property type="match status" value="1"/>
</dbReference>
<dbReference type="PANTHER" id="PTHR34823">
    <property type="entry name" value="GLCNAC-BINDING PROTEIN A"/>
    <property type="match status" value="1"/>
</dbReference>
<dbReference type="KEGG" id="nba:CUN60_11430"/>
<dbReference type="Pfam" id="PF18416">
    <property type="entry name" value="GbpA_2"/>
    <property type="match status" value="1"/>
</dbReference>
<keyword evidence="1" id="KW-0964">Secreted</keyword>
<evidence type="ECO:0000313" key="8">
    <source>
        <dbReference type="Proteomes" id="UP000236655"/>
    </source>
</evidence>
<protein>
    <submittedName>
        <fullName evidence="7">Uncharacterized protein</fullName>
    </submittedName>
</protein>
<evidence type="ECO:0000256" key="4">
    <source>
        <dbReference type="SAM" id="SignalP"/>
    </source>
</evidence>